<dbReference type="EMBL" id="CM008051">
    <property type="protein sequence ID" value="PVH36796.1"/>
    <property type="molecule type" value="Genomic_DNA"/>
</dbReference>
<dbReference type="PANTHER" id="PTHR45224:SF3">
    <property type="entry name" value="OS11G0506300 PROTEIN"/>
    <property type="match status" value="1"/>
</dbReference>
<dbReference type="AlphaFoldDB" id="A0A2T8IGQ3"/>
<organism evidence="1">
    <name type="scientific">Panicum hallii</name>
    <dbReference type="NCBI Taxonomy" id="206008"/>
    <lineage>
        <taxon>Eukaryota</taxon>
        <taxon>Viridiplantae</taxon>
        <taxon>Streptophyta</taxon>
        <taxon>Embryophyta</taxon>
        <taxon>Tracheophyta</taxon>
        <taxon>Spermatophyta</taxon>
        <taxon>Magnoliopsida</taxon>
        <taxon>Liliopsida</taxon>
        <taxon>Poales</taxon>
        <taxon>Poaceae</taxon>
        <taxon>PACMAD clade</taxon>
        <taxon>Panicoideae</taxon>
        <taxon>Panicodae</taxon>
        <taxon>Paniceae</taxon>
        <taxon>Panicinae</taxon>
        <taxon>Panicum</taxon>
        <taxon>Panicum sect. Panicum</taxon>
    </lineage>
</organism>
<accession>A0A2T8IGQ3</accession>
<name>A0A2T8IGQ3_9POAL</name>
<sequence>MSYMMDQPQNVPENAHFVGHVGHTHSSPIDIEGEEGNDEDGDGVRTVSRLIWKQEEDERVMSAWLKHSIDSIKGNNKKGEQYWSDVKERWHKINKWANMFNDCYLKVRRIYTSGYSEDMWLEKAHKMYVEDSQGSHFGLMNVWNMVRNQAKWICYNSPGGGVEDFDLPRPMGQKKAKKAAAANKGKSKESAIDVDELDRFDKVQNGVHAKRLKLLEMQEKLNNDKMEVSKIGLERAKEEKAAKLIEKETKTMETYSRLLTQDTSGMSDDMKAEHVIAIRCLRMKLFPGSS</sequence>
<gene>
    <name evidence="1" type="ORF">PAHAL_6G169600</name>
</gene>
<dbReference type="Gramene" id="PVH36796">
    <property type="protein sequence ID" value="PVH36796"/>
    <property type="gene ID" value="PAHAL_6G169600"/>
</dbReference>
<dbReference type="PANTHER" id="PTHR45224">
    <property type="entry name" value="OS01G0527900 PROTEIN-RELATED"/>
    <property type="match status" value="1"/>
</dbReference>
<protein>
    <recommendedName>
        <fullName evidence="2">No apical meristem-associated C-terminal domain-containing protein</fullName>
    </recommendedName>
</protein>
<proteinExistence type="predicted"/>
<evidence type="ECO:0000313" key="1">
    <source>
        <dbReference type="EMBL" id="PVH36796.1"/>
    </source>
</evidence>
<reference evidence="1" key="1">
    <citation type="submission" date="2018-04" db="EMBL/GenBank/DDBJ databases">
        <title>WGS assembly of Panicum hallii.</title>
        <authorList>
            <person name="Lovell J."/>
            <person name="Jenkins J."/>
            <person name="Lowry D."/>
            <person name="Mamidi S."/>
            <person name="Sreedasyam A."/>
            <person name="Weng X."/>
            <person name="Barry K."/>
            <person name="Bonette J."/>
            <person name="Campitelli B."/>
            <person name="Daum C."/>
            <person name="Gordon S."/>
            <person name="Gould B."/>
            <person name="Lipzen A."/>
            <person name="Macqueen A."/>
            <person name="Palacio-Mejia J."/>
            <person name="Plott C."/>
            <person name="Shakirov E."/>
            <person name="Shu S."/>
            <person name="Yoshinaga Y."/>
            <person name="Zane M."/>
            <person name="Rokhsar D."/>
            <person name="Grimwood J."/>
            <person name="Schmutz J."/>
            <person name="Juenger T."/>
        </authorList>
    </citation>
    <scope>NUCLEOTIDE SEQUENCE [LARGE SCALE GENOMIC DNA]</scope>
    <source>
        <strain evidence="1">FIL2</strain>
    </source>
</reference>
<dbReference type="Proteomes" id="UP000243499">
    <property type="component" value="Chromosome 6"/>
</dbReference>
<evidence type="ECO:0008006" key="2">
    <source>
        <dbReference type="Google" id="ProtNLM"/>
    </source>
</evidence>